<reference evidence="2 3" key="1">
    <citation type="submission" date="2018-06" db="EMBL/GenBank/DDBJ databases">
        <title>Pedobacter endophyticus sp. nov., an endophytic bacterium isolated from a leaf of Triticum aestivum.</title>
        <authorList>
            <person name="Zhang L."/>
        </authorList>
    </citation>
    <scope>NUCLEOTIDE SEQUENCE [LARGE SCALE GENOMIC DNA]</scope>
    <source>
        <strain evidence="2 3">CM134L-2</strain>
    </source>
</reference>
<evidence type="ECO:0000313" key="3">
    <source>
        <dbReference type="Proteomes" id="UP000284120"/>
    </source>
</evidence>
<dbReference type="Gene3D" id="2.60.40.10">
    <property type="entry name" value="Immunoglobulins"/>
    <property type="match status" value="1"/>
</dbReference>
<proteinExistence type="predicted"/>
<dbReference type="InterPro" id="IPR013783">
    <property type="entry name" value="Ig-like_fold"/>
</dbReference>
<dbReference type="Proteomes" id="UP000284120">
    <property type="component" value="Unassembled WGS sequence"/>
</dbReference>
<comment type="caution">
    <text evidence="2">The sequence shown here is derived from an EMBL/GenBank/DDBJ whole genome shotgun (WGS) entry which is preliminary data.</text>
</comment>
<dbReference type="EMBL" id="SAYW01000001">
    <property type="protein sequence ID" value="RWU10696.1"/>
    <property type="molecule type" value="Genomic_DNA"/>
</dbReference>
<feature type="signal peptide" evidence="1">
    <location>
        <begin position="1"/>
        <end position="19"/>
    </location>
</feature>
<gene>
    <name evidence="2" type="ORF">DPV69_05005</name>
</gene>
<keyword evidence="1" id="KW-0732">Signal</keyword>
<dbReference type="AlphaFoldDB" id="A0A3S3PIW0"/>
<evidence type="ECO:0008006" key="4">
    <source>
        <dbReference type="Google" id="ProtNLM"/>
    </source>
</evidence>
<organism evidence="2 3">
    <name type="scientific">Pedobacter chitinilyticus</name>
    <dbReference type="NCBI Taxonomy" id="2233776"/>
    <lineage>
        <taxon>Bacteria</taxon>
        <taxon>Pseudomonadati</taxon>
        <taxon>Bacteroidota</taxon>
        <taxon>Sphingobacteriia</taxon>
        <taxon>Sphingobacteriales</taxon>
        <taxon>Sphingobacteriaceae</taxon>
        <taxon>Pedobacter</taxon>
    </lineage>
</organism>
<sequence length="580" mass="61562">MKKLLLTLLFFSAFFKADAQFGQLLGWQLSNPAPTQPAGPSNAIYKALGMESSTLDRGAGLLPATLARSFSSTSASYSAGNNPTVRNANEYYQFTAQAEAGRTMSLSGIGARLRRTGGGPNTYRWAYSINDGAFVDIGADVSFGDTNTAGVLQPIINLTSIPELQNLSSSTKVTFRLYGWGFSTSTGTFAFGQYAATDLTHFLALYGELNGSANLLGWDMNVAAAGGATTGGEATIVATNVNSNLNASTLVRNGFGNGSLPRGVSAIGTVGSTKVDGEYFEFDVTPNVSNKYLTLSTIDARLRRTSGGATTYIWSYSKDNGTFVDIGTPITLLVSDEGYAQASIDLSAVADLKNIPSATAIKFRLHAWGFTTTTGTFAIGRFAADQNLYSLQLRGQITDQPLPVKLTSFTAKANKQGTVNLAWTTASEQNNSHFGITRSVNGEKFEKVGEVKGNNNSDVLRNYSYTDVNPIIGANYYRLTQVDYDGKSSFSNIAVAKVGLDSDNLTVAVAADRTSIEVAYHTATNGKALFAIYSITGAKVTTIEKTVSVGNNQIHIPINLSKSLHIIKVSQAGASVSAKF</sequence>
<accession>A0A3S3PIW0</accession>
<name>A0A3S3PIW0_9SPHI</name>
<feature type="chain" id="PRO_5018607160" description="T9SS type A sorting domain-containing protein" evidence="1">
    <location>
        <begin position="20"/>
        <end position="580"/>
    </location>
</feature>
<protein>
    <recommendedName>
        <fullName evidence="4">T9SS type A sorting domain-containing protein</fullName>
    </recommendedName>
</protein>
<dbReference type="OrthoDB" id="975384at2"/>
<evidence type="ECO:0000313" key="2">
    <source>
        <dbReference type="EMBL" id="RWU10696.1"/>
    </source>
</evidence>
<dbReference type="RefSeq" id="WP_113646183.1">
    <property type="nucleotide sequence ID" value="NZ_QMHN01000001.1"/>
</dbReference>
<keyword evidence="3" id="KW-1185">Reference proteome</keyword>
<evidence type="ECO:0000256" key="1">
    <source>
        <dbReference type="SAM" id="SignalP"/>
    </source>
</evidence>